<dbReference type="EMBL" id="JADCUA010000034">
    <property type="protein sequence ID" value="KAH9829947.1"/>
    <property type="molecule type" value="Genomic_DNA"/>
</dbReference>
<reference evidence="1 2" key="1">
    <citation type="journal article" date="2021" name="Environ. Microbiol.">
        <title>Gene family expansions and transcriptome signatures uncover fungal adaptations to wood decay.</title>
        <authorList>
            <person name="Hage H."/>
            <person name="Miyauchi S."/>
            <person name="Viragh M."/>
            <person name="Drula E."/>
            <person name="Min B."/>
            <person name="Chaduli D."/>
            <person name="Navarro D."/>
            <person name="Favel A."/>
            <person name="Norest M."/>
            <person name="Lesage-Meessen L."/>
            <person name="Balint B."/>
            <person name="Merenyi Z."/>
            <person name="de Eugenio L."/>
            <person name="Morin E."/>
            <person name="Martinez A.T."/>
            <person name="Baldrian P."/>
            <person name="Stursova M."/>
            <person name="Martinez M.J."/>
            <person name="Novotny C."/>
            <person name="Magnuson J.K."/>
            <person name="Spatafora J.W."/>
            <person name="Maurice S."/>
            <person name="Pangilinan J."/>
            <person name="Andreopoulos W."/>
            <person name="LaButti K."/>
            <person name="Hundley H."/>
            <person name="Na H."/>
            <person name="Kuo A."/>
            <person name="Barry K."/>
            <person name="Lipzen A."/>
            <person name="Henrissat B."/>
            <person name="Riley R."/>
            <person name="Ahrendt S."/>
            <person name="Nagy L.G."/>
            <person name="Grigoriev I.V."/>
            <person name="Martin F."/>
            <person name="Rosso M.N."/>
        </authorList>
    </citation>
    <scope>NUCLEOTIDE SEQUENCE [LARGE SCALE GENOMIC DNA]</scope>
    <source>
        <strain evidence="1 2">CIRM-BRFM 1785</strain>
    </source>
</reference>
<evidence type="ECO:0000313" key="2">
    <source>
        <dbReference type="Proteomes" id="UP000814176"/>
    </source>
</evidence>
<evidence type="ECO:0000313" key="1">
    <source>
        <dbReference type="EMBL" id="KAH9829947.1"/>
    </source>
</evidence>
<evidence type="ECO:0008006" key="3">
    <source>
        <dbReference type="Google" id="ProtNLM"/>
    </source>
</evidence>
<dbReference type="SUPFAM" id="SSF81296">
    <property type="entry name" value="E set domains"/>
    <property type="match status" value="1"/>
</dbReference>
<proteinExistence type="predicted"/>
<dbReference type="Gene3D" id="2.60.40.640">
    <property type="match status" value="1"/>
</dbReference>
<comment type="caution">
    <text evidence="1">The sequence shown here is derived from an EMBL/GenBank/DDBJ whole genome shotgun (WGS) entry which is preliminary data.</text>
</comment>
<organism evidence="1 2">
    <name type="scientific">Rhodofomes roseus</name>
    <dbReference type="NCBI Taxonomy" id="34475"/>
    <lineage>
        <taxon>Eukaryota</taxon>
        <taxon>Fungi</taxon>
        <taxon>Dikarya</taxon>
        <taxon>Basidiomycota</taxon>
        <taxon>Agaricomycotina</taxon>
        <taxon>Agaricomycetes</taxon>
        <taxon>Polyporales</taxon>
        <taxon>Rhodofomes</taxon>
    </lineage>
</organism>
<sequence length="374" mass="42367">MSAVQPLPMTSFDLLLDQEPFIAGYAVTGSVLLNFRLLQADGIETIYVKLTGRMYGTRGNSEKSESRSINFVYHKVPIWTRGQAYPSPGSDVLTLPFQLPLGVDLPPSFTANVRRLRLVVRYKLHVTGERPGLLKHNKEIKRSITIQPNDTVSEVVQTHLGVGWDGPWTAIRASERISRYVMWGEHADVDVRNEMQLTVPAIDAVPMNATIPFTLSMTTLSRPYPQDHEGELWPSPPRRPEAYEFAIREDMIIHIRRPQTACITLRQSLGHTQLEHAEKQWIPSTGGQGKWKQEATLKSSITLQCPPTFTFMWEGSIRLAVSVRCFLIAFRVMSTYLLTLIVSCQYRLCVTVKFGAMRALTFEQPITVVRERKA</sequence>
<protein>
    <recommendedName>
        <fullName evidence="3">Arrestin-like N-terminal domain-containing protein</fullName>
    </recommendedName>
</protein>
<keyword evidence="2" id="KW-1185">Reference proteome</keyword>
<accession>A0ABQ8JZX6</accession>
<gene>
    <name evidence="1" type="ORF">C8Q71DRAFT_727722</name>
</gene>
<name>A0ABQ8JZX6_9APHY</name>
<dbReference type="InterPro" id="IPR014752">
    <property type="entry name" value="Arrestin-like_C"/>
</dbReference>
<dbReference type="Proteomes" id="UP000814176">
    <property type="component" value="Unassembled WGS sequence"/>
</dbReference>
<dbReference type="InterPro" id="IPR014756">
    <property type="entry name" value="Ig_E-set"/>
</dbReference>
<dbReference type="GeneID" id="72002616"/>
<dbReference type="RefSeq" id="XP_047773310.1">
    <property type="nucleotide sequence ID" value="XM_047921884.1"/>
</dbReference>